<dbReference type="InterPro" id="IPR034187">
    <property type="entry name" value="Peptidases_S8_5"/>
</dbReference>
<dbReference type="PANTHER" id="PTHR43806:SF66">
    <property type="entry name" value="SERIN ENDOPEPTIDASE"/>
    <property type="match status" value="1"/>
</dbReference>
<dbReference type="PROSITE" id="PS00138">
    <property type="entry name" value="SUBTILASE_SER"/>
    <property type="match status" value="1"/>
</dbReference>
<dbReference type="InterPro" id="IPR010435">
    <property type="entry name" value="C5a/SBT2-like_Fn3"/>
</dbReference>
<feature type="signal peptide" evidence="9">
    <location>
        <begin position="1"/>
        <end position="19"/>
    </location>
</feature>
<evidence type="ECO:0008006" key="14">
    <source>
        <dbReference type="Google" id="ProtNLM"/>
    </source>
</evidence>
<dbReference type="GO" id="GO:0004252">
    <property type="term" value="F:serine-type endopeptidase activity"/>
    <property type="evidence" value="ECO:0007669"/>
    <property type="project" value="UniProtKB-UniRule"/>
</dbReference>
<evidence type="ECO:0000256" key="9">
    <source>
        <dbReference type="SAM" id="SignalP"/>
    </source>
</evidence>
<dbReference type="PANTHER" id="PTHR43806">
    <property type="entry name" value="PEPTIDASE S8"/>
    <property type="match status" value="1"/>
</dbReference>
<dbReference type="PROSITE" id="PS51892">
    <property type="entry name" value="SUBTILASE"/>
    <property type="match status" value="1"/>
</dbReference>
<comment type="similarity">
    <text evidence="1 7 8">Belongs to the peptidase S8 family.</text>
</comment>
<dbReference type="InterPro" id="IPR050131">
    <property type="entry name" value="Peptidase_S8_subtilisin-like"/>
</dbReference>
<keyword evidence="2 7" id="KW-0645">Protease</keyword>
<evidence type="ECO:0000256" key="7">
    <source>
        <dbReference type="PROSITE-ProRule" id="PRU01240"/>
    </source>
</evidence>
<reference evidence="12 13" key="1">
    <citation type="submission" date="2014-02" db="EMBL/GenBank/DDBJ databases">
        <title>Transposable element dynamics among asymbiotic and ectomycorrhizal Amanita fungi.</title>
        <authorList>
            <consortium name="DOE Joint Genome Institute"/>
            <person name="Hess J."/>
            <person name="Skrede I."/>
            <person name="Wolfe B."/>
            <person name="LaButti K."/>
            <person name="Ohm R.A."/>
            <person name="Grigoriev I.V."/>
            <person name="Pringle A."/>
        </authorList>
    </citation>
    <scope>NUCLEOTIDE SEQUENCE [LARGE SCALE GENOMIC DNA]</scope>
    <source>
        <strain evidence="12 13">SKay4041</strain>
    </source>
</reference>
<dbReference type="InterPro" id="IPR023828">
    <property type="entry name" value="Peptidase_S8_Ser-AS"/>
</dbReference>
<name>A0A2A9NHP5_9AGAR</name>
<dbReference type="InterPro" id="IPR036852">
    <property type="entry name" value="Peptidase_S8/S53_dom_sf"/>
</dbReference>
<accession>A0A2A9NHP5</accession>
<dbReference type="InterPro" id="IPR023827">
    <property type="entry name" value="Peptidase_S8_Asp-AS"/>
</dbReference>
<dbReference type="GO" id="GO:0016020">
    <property type="term" value="C:membrane"/>
    <property type="evidence" value="ECO:0007669"/>
    <property type="project" value="InterPro"/>
</dbReference>
<dbReference type="Gene3D" id="3.50.30.30">
    <property type="match status" value="1"/>
</dbReference>
<evidence type="ECO:0000256" key="6">
    <source>
        <dbReference type="PIRSR" id="PIRSR615500-1"/>
    </source>
</evidence>
<feature type="chain" id="PRO_5012586326" description="Peptidase S8/S53 domain-containing protein" evidence="9">
    <location>
        <begin position="20"/>
        <end position="898"/>
    </location>
</feature>
<dbReference type="CDD" id="cd07489">
    <property type="entry name" value="Peptidases_S8_5"/>
    <property type="match status" value="1"/>
</dbReference>
<feature type="active site" description="Charge relay system" evidence="6 7">
    <location>
        <position position="166"/>
    </location>
</feature>
<evidence type="ECO:0000256" key="2">
    <source>
        <dbReference type="ARBA" id="ARBA00022670"/>
    </source>
</evidence>
<evidence type="ECO:0000313" key="13">
    <source>
        <dbReference type="Proteomes" id="UP000242287"/>
    </source>
</evidence>
<dbReference type="PROSITE" id="PS00136">
    <property type="entry name" value="SUBTILASE_ASP"/>
    <property type="match status" value="1"/>
</dbReference>
<feature type="active site" description="Charge relay system" evidence="6 7">
    <location>
        <position position="536"/>
    </location>
</feature>
<organism evidence="12 13">
    <name type="scientific">Amanita thiersii Skay4041</name>
    <dbReference type="NCBI Taxonomy" id="703135"/>
    <lineage>
        <taxon>Eukaryota</taxon>
        <taxon>Fungi</taxon>
        <taxon>Dikarya</taxon>
        <taxon>Basidiomycota</taxon>
        <taxon>Agaricomycotina</taxon>
        <taxon>Agaricomycetes</taxon>
        <taxon>Agaricomycetidae</taxon>
        <taxon>Agaricales</taxon>
        <taxon>Pluteineae</taxon>
        <taxon>Amanitaceae</taxon>
        <taxon>Amanita</taxon>
    </lineage>
</organism>
<evidence type="ECO:0000256" key="8">
    <source>
        <dbReference type="RuleBase" id="RU003355"/>
    </source>
</evidence>
<dbReference type="SUPFAM" id="SSF52743">
    <property type="entry name" value="Subtilisin-like"/>
    <property type="match status" value="1"/>
</dbReference>
<dbReference type="GO" id="GO:0006508">
    <property type="term" value="P:proteolysis"/>
    <property type="evidence" value="ECO:0007669"/>
    <property type="project" value="UniProtKB-KW"/>
</dbReference>
<dbReference type="Gene3D" id="3.40.50.200">
    <property type="entry name" value="Peptidase S8/S53 domain"/>
    <property type="match status" value="1"/>
</dbReference>
<evidence type="ECO:0000256" key="4">
    <source>
        <dbReference type="ARBA" id="ARBA00022801"/>
    </source>
</evidence>
<dbReference type="STRING" id="703135.A0A2A9NHP5"/>
<feature type="domain" description="C5a peptidase/Subtilisin-like protease SBT2-like Fn3-like" evidence="11">
    <location>
        <begin position="614"/>
        <end position="722"/>
    </location>
</feature>
<protein>
    <recommendedName>
        <fullName evidence="14">Peptidase S8/S53 domain-containing protein</fullName>
    </recommendedName>
</protein>
<keyword evidence="13" id="KW-1185">Reference proteome</keyword>
<feature type="active site" description="Charge relay system" evidence="6 7">
    <location>
        <position position="226"/>
    </location>
</feature>
<evidence type="ECO:0000256" key="5">
    <source>
        <dbReference type="ARBA" id="ARBA00022825"/>
    </source>
</evidence>
<dbReference type="OrthoDB" id="206201at2759"/>
<dbReference type="InterPro" id="IPR000209">
    <property type="entry name" value="Peptidase_S8/S53_dom"/>
</dbReference>
<sequence length="898" mass="96172">MKTLHIFGSWLICAPLALADIISIPSTEPDASTSVVPNRYFIELDGSTELLLKRDGGKRKPHEIVYESLKKREIKFHVNREFHSEDLFVGAAVTIKDFRDVAAVANAPGVRAVWPVRIIERVKCMTKQKTEPNVPLDVLSAHRMIGVDRVHAEGFTGKGVKIGIIDSGIDYKHPALGRGFGRKYRWLGNSSPKYKVIGGWDFVGNAFNGFNRPMPGPDPLDKCCGHGTHVAGIIGANPGYRFNISGVAPRASLTAYRVLGCTGPSSEDILIDALLRGAKDGQDILIMAIGSPLGWTESALNVVARKLVAKGIIVVFSAGNDGEFGSWYAGYGGRGVISVANAFNTVIISRNALLNGSKVASIPYIHPVPLPDSGPLPIFATSTDTTIANDACNPLPVNTPNLSSAVVVVRMGGCSLSQKLGNIAAKGGKISLVYDDGHHGFRALNDGKYYAGSIRAADGEFLVKQFKAGIPVTVSFPQTGGLINFSNPDSKLIYPESSYGPSYDLSLMPSVAAPGTDILSTLPRSFGGYGILSGTSAAAPLVAGSAALLLEATNKSKRAAFGAQTRFETTGELLLSSHAHGAPLETVTRQGTGLINVHNAIHYKTVVMPGELLLNDTDHFNGSHIITIYNTGSQTQEYHVSHMPAATAATIKSNSILPNLGPVPLNVHSATVQLSPTFFSLPPNGITNVLVTFSPPKDVSPATFPVFSGFIAIKSATENLHVTYLGLAASLKDKRVIDTESVISGVPGPVIINLKGSKVQNRPATYTMINEDIPILFFQLAFGTPILRIDLVHSDTNFGPMLKGVLGTNLPPYHRGSHFEDVKIVGNIAEADWVRRDAEDHNWTKKAQSIDQFSNMTAIPNGDYRVLVRALRVTGNPSMLADYESWLSHPIYIRAPGN</sequence>
<dbReference type="AlphaFoldDB" id="A0A2A9NHP5"/>
<evidence type="ECO:0000259" key="10">
    <source>
        <dbReference type="Pfam" id="PF00082"/>
    </source>
</evidence>
<dbReference type="GO" id="GO:0005615">
    <property type="term" value="C:extracellular space"/>
    <property type="evidence" value="ECO:0007669"/>
    <property type="project" value="TreeGrafter"/>
</dbReference>
<dbReference type="PRINTS" id="PR00723">
    <property type="entry name" value="SUBTILISIN"/>
</dbReference>
<evidence type="ECO:0000313" key="12">
    <source>
        <dbReference type="EMBL" id="PFH47296.1"/>
    </source>
</evidence>
<keyword evidence="5 7" id="KW-0720">Serine protease</keyword>
<keyword evidence="3 9" id="KW-0732">Signal</keyword>
<evidence type="ECO:0000256" key="1">
    <source>
        <dbReference type="ARBA" id="ARBA00011073"/>
    </source>
</evidence>
<dbReference type="PROSITE" id="PS00137">
    <property type="entry name" value="SUBTILASE_HIS"/>
    <property type="match status" value="1"/>
</dbReference>
<dbReference type="InterPro" id="IPR022398">
    <property type="entry name" value="Peptidase_S8_His-AS"/>
</dbReference>
<dbReference type="EMBL" id="KZ302121">
    <property type="protein sequence ID" value="PFH47296.1"/>
    <property type="molecule type" value="Genomic_DNA"/>
</dbReference>
<dbReference type="CDD" id="cd02124">
    <property type="entry name" value="PA_PoS1_like"/>
    <property type="match status" value="1"/>
</dbReference>
<gene>
    <name evidence="12" type="ORF">AMATHDRAFT_198228</name>
</gene>
<evidence type="ECO:0000259" key="11">
    <source>
        <dbReference type="Pfam" id="PF06280"/>
    </source>
</evidence>
<dbReference type="Pfam" id="PF06280">
    <property type="entry name" value="fn3_5"/>
    <property type="match status" value="1"/>
</dbReference>
<dbReference type="InterPro" id="IPR015500">
    <property type="entry name" value="Peptidase_S8_subtilisin-rel"/>
</dbReference>
<proteinExistence type="inferred from homology"/>
<feature type="domain" description="Peptidase S8/S53" evidence="10">
    <location>
        <begin position="157"/>
        <end position="559"/>
    </location>
</feature>
<keyword evidence="4 7" id="KW-0378">Hydrolase</keyword>
<dbReference type="Proteomes" id="UP000242287">
    <property type="component" value="Unassembled WGS sequence"/>
</dbReference>
<evidence type="ECO:0000256" key="3">
    <source>
        <dbReference type="ARBA" id="ARBA00022729"/>
    </source>
</evidence>
<dbReference type="Pfam" id="PF00082">
    <property type="entry name" value="Peptidase_S8"/>
    <property type="match status" value="1"/>
</dbReference>